<gene>
    <name evidence="1" type="ORF">V5O48_014853</name>
</gene>
<organism evidence="1 2">
    <name type="scientific">Marasmius crinis-equi</name>
    <dbReference type="NCBI Taxonomy" id="585013"/>
    <lineage>
        <taxon>Eukaryota</taxon>
        <taxon>Fungi</taxon>
        <taxon>Dikarya</taxon>
        <taxon>Basidiomycota</taxon>
        <taxon>Agaricomycotina</taxon>
        <taxon>Agaricomycetes</taxon>
        <taxon>Agaricomycetidae</taxon>
        <taxon>Agaricales</taxon>
        <taxon>Marasmiineae</taxon>
        <taxon>Marasmiaceae</taxon>
        <taxon>Marasmius</taxon>
    </lineage>
</organism>
<name>A0ABR3EW79_9AGAR</name>
<sequence>MVSTISRSTVDPVGRSSDHFAAVAVEIIVPFSTQIRQDGAENEDLERARQAFPKCDSQGKVSIIRAPFALKNSGWQDEEEGDIDADYFQWDVENERGLQGSELMAWVCDRFGN</sequence>
<accession>A0ABR3EW79</accession>
<dbReference type="Proteomes" id="UP001465976">
    <property type="component" value="Unassembled WGS sequence"/>
</dbReference>
<comment type="caution">
    <text evidence="1">The sequence shown here is derived from an EMBL/GenBank/DDBJ whole genome shotgun (WGS) entry which is preliminary data.</text>
</comment>
<keyword evidence="2" id="KW-1185">Reference proteome</keyword>
<dbReference type="EMBL" id="JBAHYK010001663">
    <property type="protein sequence ID" value="KAL0567141.1"/>
    <property type="molecule type" value="Genomic_DNA"/>
</dbReference>
<evidence type="ECO:0000313" key="2">
    <source>
        <dbReference type="Proteomes" id="UP001465976"/>
    </source>
</evidence>
<evidence type="ECO:0000313" key="1">
    <source>
        <dbReference type="EMBL" id="KAL0567141.1"/>
    </source>
</evidence>
<proteinExistence type="predicted"/>
<reference evidence="1 2" key="1">
    <citation type="submission" date="2024-02" db="EMBL/GenBank/DDBJ databases">
        <title>A draft genome for the cacao thread blight pathogen Marasmius crinis-equi.</title>
        <authorList>
            <person name="Cohen S.P."/>
            <person name="Baruah I.K."/>
            <person name="Amoako-Attah I."/>
            <person name="Bukari Y."/>
            <person name="Meinhardt L.W."/>
            <person name="Bailey B.A."/>
        </authorList>
    </citation>
    <scope>NUCLEOTIDE SEQUENCE [LARGE SCALE GENOMIC DNA]</scope>
    <source>
        <strain evidence="1 2">GH-76</strain>
    </source>
</reference>
<protein>
    <submittedName>
        <fullName evidence="1">Uncharacterized protein</fullName>
    </submittedName>
</protein>